<evidence type="ECO:0000256" key="5">
    <source>
        <dbReference type="ARBA" id="ARBA00022519"/>
    </source>
</evidence>
<accession>A0A939DN62</accession>
<evidence type="ECO:0000256" key="6">
    <source>
        <dbReference type="ARBA" id="ARBA00022692"/>
    </source>
</evidence>
<dbReference type="AlphaFoldDB" id="A0A939DN62"/>
<dbReference type="NCBIfam" id="TIGR00540">
    <property type="entry name" value="TPR_hemY_coli"/>
    <property type="match status" value="1"/>
</dbReference>
<dbReference type="InterPro" id="IPR010817">
    <property type="entry name" value="HemY_N"/>
</dbReference>
<dbReference type="GO" id="GO:0042168">
    <property type="term" value="P:heme metabolic process"/>
    <property type="evidence" value="ECO:0007669"/>
    <property type="project" value="InterPro"/>
</dbReference>
<dbReference type="SUPFAM" id="SSF48452">
    <property type="entry name" value="TPR-like"/>
    <property type="match status" value="1"/>
</dbReference>
<gene>
    <name evidence="12" type="ORF">J0A66_10565</name>
</gene>
<keyword evidence="4" id="KW-1003">Cell membrane</keyword>
<evidence type="ECO:0000256" key="9">
    <source>
        <dbReference type="ARBA" id="ARBA00023244"/>
    </source>
</evidence>
<evidence type="ECO:0000256" key="1">
    <source>
        <dbReference type="ARBA" id="ARBA00002962"/>
    </source>
</evidence>
<evidence type="ECO:0000259" key="11">
    <source>
        <dbReference type="Pfam" id="PF07219"/>
    </source>
</evidence>
<protein>
    <submittedName>
        <fullName evidence="12">Heme biosynthesis protein HemY</fullName>
    </submittedName>
</protein>
<dbReference type="GO" id="GO:0005886">
    <property type="term" value="C:plasma membrane"/>
    <property type="evidence" value="ECO:0007669"/>
    <property type="project" value="UniProtKB-SubCell"/>
</dbReference>
<evidence type="ECO:0000256" key="7">
    <source>
        <dbReference type="ARBA" id="ARBA00022989"/>
    </source>
</evidence>
<feature type="transmembrane region" description="Helical" evidence="10">
    <location>
        <begin position="39"/>
        <end position="58"/>
    </location>
</feature>
<evidence type="ECO:0000256" key="10">
    <source>
        <dbReference type="SAM" id="Phobius"/>
    </source>
</evidence>
<comment type="pathway">
    <text evidence="3">Porphyrin-containing compound metabolism; protoheme biosynthesis.</text>
</comment>
<dbReference type="EMBL" id="JAFKCV010000005">
    <property type="protein sequence ID" value="MBN7825665.1"/>
    <property type="molecule type" value="Genomic_DNA"/>
</dbReference>
<comment type="caution">
    <text evidence="12">The sequence shown here is derived from an EMBL/GenBank/DDBJ whole genome shotgun (WGS) entry which is preliminary data.</text>
</comment>
<evidence type="ECO:0000256" key="8">
    <source>
        <dbReference type="ARBA" id="ARBA00023136"/>
    </source>
</evidence>
<keyword evidence="13" id="KW-1185">Reference proteome</keyword>
<comment type="function">
    <text evidence="1">Involved in a late step of protoheme IX synthesis.</text>
</comment>
<comment type="subcellular location">
    <subcellularLocation>
        <location evidence="2">Cell inner membrane</location>
        <topology evidence="2">Multi-pass membrane protein</topology>
    </subcellularLocation>
</comment>
<organism evidence="12 13">
    <name type="scientific">Bowmanella dokdonensis</name>
    <dbReference type="NCBI Taxonomy" id="751969"/>
    <lineage>
        <taxon>Bacteria</taxon>
        <taxon>Pseudomonadati</taxon>
        <taxon>Pseudomonadota</taxon>
        <taxon>Gammaproteobacteria</taxon>
        <taxon>Alteromonadales</taxon>
        <taxon>Alteromonadaceae</taxon>
        <taxon>Bowmanella</taxon>
    </lineage>
</organism>
<evidence type="ECO:0000256" key="3">
    <source>
        <dbReference type="ARBA" id="ARBA00004744"/>
    </source>
</evidence>
<keyword evidence="5" id="KW-0997">Cell inner membrane</keyword>
<name>A0A939DN62_9ALTE</name>
<dbReference type="Pfam" id="PF07219">
    <property type="entry name" value="HemY_N"/>
    <property type="match status" value="1"/>
</dbReference>
<dbReference type="Proteomes" id="UP000664654">
    <property type="component" value="Unassembled WGS sequence"/>
</dbReference>
<evidence type="ECO:0000256" key="2">
    <source>
        <dbReference type="ARBA" id="ARBA00004429"/>
    </source>
</evidence>
<sequence length="389" mass="43252">MIRLLLLLAIVLAGLVLGPLLVGQKGYVLIALNQWTIEMSLISLGLIVLGAILAFLLLEWLVKRVLTLVTGSRDWLGGFSERRRQKAFTRGLVALEEANYQEAEKQLSKVDSAAFSGLDLLASAQAAAKRKQWDKARDLWLKASEYPASELAAKLHLVKLEIQHQQAHKALSLLEGLSEKHQQHPRVAQLWAKALAQQGRWQELQDKLRGWKKTLGLEKYDFWMRQAAQGVFAEIASKEGANQLKTNWQGLPRSKRQDPAHQAAYAEQLMMQGMASDAEQVLVEGQKQGPHPLLLPLMKQLKSPNPVAAIRLLEGWLKKDENNAELLSALGHLSQQAGDLVLAEKALTKAITLRHDQDDLLALAAIKEAKQDNQQALALYKQSLMAPDS</sequence>
<keyword evidence="7 10" id="KW-1133">Transmembrane helix</keyword>
<keyword evidence="9" id="KW-0627">Porphyrin biosynthesis</keyword>
<evidence type="ECO:0000313" key="12">
    <source>
        <dbReference type="EMBL" id="MBN7825665.1"/>
    </source>
</evidence>
<proteinExistence type="predicted"/>
<dbReference type="Gene3D" id="1.25.40.10">
    <property type="entry name" value="Tetratricopeptide repeat domain"/>
    <property type="match status" value="1"/>
</dbReference>
<dbReference type="RefSeq" id="WP_206573783.1">
    <property type="nucleotide sequence ID" value="NZ_JAFKCV010000005.1"/>
</dbReference>
<keyword evidence="6 10" id="KW-0812">Transmembrane</keyword>
<evidence type="ECO:0000256" key="4">
    <source>
        <dbReference type="ARBA" id="ARBA00022475"/>
    </source>
</evidence>
<dbReference type="InterPro" id="IPR011990">
    <property type="entry name" value="TPR-like_helical_dom_sf"/>
</dbReference>
<keyword evidence="8 10" id="KW-0472">Membrane</keyword>
<reference evidence="12" key="1">
    <citation type="submission" date="2021-03" db="EMBL/GenBank/DDBJ databases">
        <title>novel species isolated from a fishpond in China.</title>
        <authorList>
            <person name="Lu H."/>
            <person name="Cai Z."/>
        </authorList>
    </citation>
    <scope>NUCLEOTIDE SEQUENCE</scope>
    <source>
        <strain evidence="12">JCM 30855</strain>
    </source>
</reference>
<dbReference type="InterPro" id="IPR005254">
    <property type="entry name" value="Heme_biosyn_assoc_TPR_pro"/>
</dbReference>
<dbReference type="GO" id="GO:0006779">
    <property type="term" value="P:porphyrin-containing compound biosynthetic process"/>
    <property type="evidence" value="ECO:0007669"/>
    <property type="project" value="UniProtKB-KW"/>
</dbReference>
<feature type="domain" description="HemY N-terminal" evidence="11">
    <location>
        <begin position="26"/>
        <end position="130"/>
    </location>
</feature>
<evidence type="ECO:0000313" key="13">
    <source>
        <dbReference type="Proteomes" id="UP000664654"/>
    </source>
</evidence>